<dbReference type="InterPro" id="IPR008983">
    <property type="entry name" value="Tumour_necrosis_fac-like_dom"/>
</dbReference>
<dbReference type="EMBL" id="DVNE01000030">
    <property type="protein sequence ID" value="HIU61642.1"/>
    <property type="molecule type" value="Genomic_DNA"/>
</dbReference>
<gene>
    <name evidence="1" type="ORF">IAB69_03235</name>
</gene>
<dbReference type="AlphaFoldDB" id="A0A9D1SJ82"/>
<protein>
    <recommendedName>
        <fullName evidence="3">BclA C-terminal domain-containing protein</fullName>
    </recommendedName>
</protein>
<comment type="caution">
    <text evidence="1">The sequence shown here is derived from an EMBL/GenBank/DDBJ whole genome shotgun (WGS) entry which is preliminary data.</text>
</comment>
<organism evidence="1 2">
    <name type="scientific">Candidatus Coproplasma excrementigallinarum</name>
    <dbReference type="NCBI Taxonomy" id="2840747"/>
    <lineage>
        <taxon>Bacteria</taxon>
        <taxon>Bacillati</taxon>
        <taxon>Bacillota</taxon>
        <taxon>Clostridia</taxon>
        <taxon>Eubacteriales</taxon>
        <taxon>Candidatus Coproplasma</taxon>
    </lineage>
</organism>
<reference evidence="1" key="1">
    <citation type="submission" date="2020-10" db="EMBL/GenBank/DDBJ databases">
        <authorList>
            <person name="Gilroy R."/>
        </authorList>
    </citation>
    <scope>NUCLEOTIDE SEQUENCE</scope>
    <source>
        <strain evidence="1">CHK195-12923</strain>
    </source>
</reference>
<dbReference type="Proteomes" id="UP000824110">
    <property type="component" value="Unassembled WGS sequence"/>
</dbReference>
<evidence type="ECO:0008006" key="3">
    <source>
        <dbReference type="Google" id="ProtNLM"/>
    </source>
</evidence>
<evidence type="ECO:0000313" key="2">
    <source>
        <dbReference type="Proteomes" id="UP000824110"/>
    </source>
</evidence>
<dbReference type="Gene3D" id="2.60.120.40">
    <property type="match status" value="1"/>
</dbReference>
<sequence>MTDGSAVVLDRNSLQQGTDISHAANSSDVVISSPGTYYAHYSATVSPVSTSSFPVTNLVTIALNGQAQNGGSGQLLFNSAGSSGQISASLVFTVTQVPTTLTVVSSGGNFIYSDASLNVFKV</sequence>
<evidence type="ECO:0000313" key="1">
    <source>
        <dbReference type="EMBL" id="HIU61642.1"/>
    </source>
</evidence>
<accession>A0A9D1SJ82</accession>
<proteinExistence type="predicted"/>
<reference evidence="1" key="2">
    <citation type="journal article" date="2021" name="PeerJ">
        <title>Extensive microbial diversity within the chicken gut microbiome revealed by metagenomics and culture.</title>
        <authorList>
            <person name="Gilroy R."/>
            <person name="Ravi A."/>
            <person name="Getino M."/>
            <person name="Pursley I."/>
            <person name="Horton D.L."/>
            <person name="Alikhan N.F."/>
            <person name="Baker D."/>
            <person name="Gharbi K."/>
            <person name="Hall N."/>
            <person name="Watson M."/>
            <person name="Adriaenssens E.M."/>
            <person name="Foster-Nyarko E."/>
            <person name="Jarju S."/>
            <person name="Secka A."/>
            <person name="Antonio M."/>
            <person name="Oren A."/>
            <person name="Chaudhuri R.R."/>
            <person name="La Ragione R."/>
            <person name="Hildebrand F."/>
            <person name="Pallen M.J."/>
        </authorList>
    </citation>
    <scope>NUCLEOTIDE SEQUENCE</scope>
    <source>
        <strain evidence="1">CHK195-12923</strain>
    </source>
</reference>
<name>A0A9D1SJ82_9FIRM</name>